<protein>
    <submittedName>
        <fullName evidence="2">Uncharacterized protein</fullName>
    </submittedName>
</protein>
<evidence type="ECO:0000313" key="3">
    <source>
        <dbReference type="Proteomes" id="UP001196413"/>
    </source>
</evidence>
<sequence>MGQSMQSRRMNLDKEKSKSGFHVGGSSPHKFHSNLPRANSLAFYHNTKPSITREETSVNYVNISKQSVSKPILDREQGGSERERLYAPSRKTSRFEHSIAAYENYQNQDSILQNRMGSSIHRKSLPNYINAYQSSQSKRNNDENRLFTRSPNHGYRRKSELALAHAMDRPSTSKGRSVGDLKAARLEESRYENWKKAKKFISSFKPKSQSDLNQKSEMNRHSLVKSSSTGALQFATSTPYYNNENESLDSLTDFDEPPPSLDQVVCKPSIIQKEDSPPEGLVRPKEDIQIRPRAGVSAVLARRLAASVTGSFSKYDGERGATHQYQGAATNEPLKAASPPMLEALDGIEAAVYRGQDRLKESDRRASNVSFHKVIPIPIRQAKPKRSPTNARQKLRMNMTSSRNSTSYSESTRSSTESLSSDARSRISIRKRTNSPPKVCAPVPLPRQSSSYTLLQASTSAESLKSEQTARTNSPSFMKCFSRPDASAQSLQSITSCRRVDYCDVALPAAANSTSSSNSLNSRVEYVTIDPVLTIAAREASNMQELPSPFERSRAMSTSMAGVPILRRRSHGQSSTSDSVPLGLSTRQGFFRKYRKLRRNKNASCSMSQLNM</sequence>
<evidence type="ECO:0000256" key="1">
    <source>
        <dbReference type="SAM" id="MobiDB-lite"/>
    </source>
</evidence>
<reference evidence="2" key="1">
    <citation type="submission" date="2021-06" db="EMBL/GenBank/DDBJ databases">
        <title>Parelaphostrongylus tenuis whole genome reference sequence.</title>
        <authorList>
            <person name="Garwood T.J."/>
            <person name="Larsen P.A."/>
            <person name="Fountain-Jones N.M."/>
            <person name="Garbe J.R."/>
            <person name="Macchietto M.G."/>
            <person name="Kania S.A."/>
            <person name="Gerhold R.W."/>
            <person name="Richards J.E."/>
            <person name="Wolf T.M."/>
        </authorList>
    </citation>
    <scope>NUCLEOTIDE SEQUENCE</scope>
    <source>
        <strain evidence="2">MNPRO001-30</strain>
        <tissue evidence="2">Meninges</tissue>
    </source>
</reference>
<name>A0AAD5REP3_PARTN</name>
<feature type="compositionally biased region" description="Low complexity" evidence="1">
    <location>
        <begin position="400"/>
        <end position="422"/>
    </location>
</feature>
<organism evidence="2 3">
    <name type="scientific">Parelaphostrongylus tenuis</name>
    <name type="common">Meningeal worm</name>
    <dbReference type="NCBI Taxonomy" id="148309"/>
    <lineage>
        <taxon>Eukaryota</taxon>
        <taxon>Metazoa</taxon>
        <taxon>Ecdysozoa</taxon>
        <taxon>Nematoda</taxon>
        <taxon>Chromadorea</taxon>
        <taxon>Rhabditida</taxon>
        <taxon>Rhabditina</taxon>
        <taxon>Rhabditomorpha</taxon>
        <taxon>Strongyloidea</taxon>
        <taxon>Metastrongylidae</taxon>
        <taxon>Parelaphostrongylus</taxon>
    </lineage>
</organism>
<accession>A0AAD5REP3</accession>
<keyword evidence="3" id="KW-1185">Reference proteome</keyword>
<feature type="region of interest" description="Disordered" evidence="1">
    <location>
        <begin position="71"/>
        <end position="91"/>
    </location>
</feature>
<dbReference type="EMBL" id="JAHQIW010007478">
    <property type="protein sequence ID" value="KAJ1374681.1"/>
    <property type="molecule type" value="Genomic_DNA"/>
</dbReference>
<feature type="compositionally biased region" description="Basic and acidic residues" evidence="1">
    <location>
        <begin position="72"/>
        <end position="85"/>
    </location>
</feature>
<proteinExistence type="predicted"/>
<evidence type="ECO:0000313" key="2">
    <source>
        <dbReference type="EMBL" id="KAJ1374681.1"/>
    </source>
</evidence>
<feature type="region of interest" description="Disordered" evidence="1">
    <location>
        <begin position="375"/>
        <end position="446"/>
    </location>
</feature>
<feature type="region of interest" description="Disordered" evidence="1">
    <location>
        <begin position="1"/>
        <end position="35"/>
    </location>
</feature>
<dbReference type="Proteomes" id="UP001196413">
    <property type="component" value="Unassembled WGS sequence"/>
</dbReference>
<gene>
    <name evidence="2" type="ORF">KIN20_037426</name>
</gene>
<feature type="region of interest" description="Disordered" evidence="1">
    <location>
        <begin position="134"/>
        <end position="156"/>
    </location>
</feature>
<comment type="caution">
    <text evidence="2">The sequence shown here is derived from an EMBL/GenBank/DDBJ whole genome shotgun (WGS) entry which is preliminary data.</text>
</comment>
<dbReference type="AlphaFoldDB" id="A0AAD5REP3"/>